<protein>
    <recommendedName>
        <fullName evidence="1">Tyrosine-protein kinase ephrin type A/B receptor-like domain-containing protein</fullName>
    </recommendedName>
</protein>
<sequence>MVLIGTDISDMHLADIERGWTKALLEYSADEFQPHAVNFEALTPTHDRVRIDVAFEAVVEHEPRRPLRWLAKFHKQIMEAKEFLMKMKDKLMNPMAALLGERSASGERASRTNVSQLVMFAPFQDCLRRSLLASNVSVPSPLLMQVSAAGEWRSHRTVMCPPGTAQITAGNGSRVCEPCPLGTFSNKGGQQQCTKCADGWYADQTGLTKCFECDPGEESTEDASGCRHCGWLVPGCPDFWDQVYYQGLIILTLMCSIFPKCREMCGGDRHAQQRSEGVALVAAVRTHGHVCLGRHRRHGGSPAIVSARHLLQELSSIRQSSQV</sequence>
<dbReference type="SUPFAM" id="SSF57184">
    <property type="entry name" value="Growth factor receptor domain"/>
    <property type="match status" value="1"/>
</dbReference>
<comment type="caution">
    <text evidence="2">The sequence shown here is derived from an EMBL/GenBank/DDBJ whole genome shotgun (WGS) entry which is preliminary data.</text>
</comment>
<dbReference type="EMBL" id="DAKRPA010000213">
    <property type="protein sequence ID" value="DAZ95235.1"/>
    <property type="molecule type" value="Genomic_DNA"/>
</dbReference>
<evidence type="ECO:0000313" key="3">
    <source>
        <dbReference type="Proteomes" id="UP001146120"/>
    </source>
</evidence>
<accession>A0AAV2YMC0</accession>
<dbReference type="AlphaFoldDB" id="A0AAV2YMC0"/>
<dbReference type="Proteomes" id="UP001146120">
    <property type="component" value="Unassembled WGS sequence"/>
</dbReference>
<keyword evidence="3" id="KW-1185">Reference proteome</keyword>
<organism evidence="2 3">
    <name type="scientific">Lagenidium giganteum</name>
    <dbReference type="NCBI Taxonomy" id="4803"/>
    <lineage>
        <taxon>Eukaryota</taxon>
        <taxon>Sar</taxon>
        <taxon>Stramenopiles</taxon>
        <taxon>Oomycota</taxon>
        <taxon>Peronosporomycetes</taxon>
        <taxon>Pythiales</taxon>
        <taxon>Pythiaceae</taxon>
    </lineage>
</organism>
<feature type="domain" description="Tyrosine-protein kinase ephrin type A/B receptor-like" evidence="1">
    <location>
        <begin position="170"/>
        <end position="213"/>
    </location>
</feature>
<dbReference type="Gene3D" id="2.10.50.10">
    <property type="entry name" value="Tumor Necrosis Factor Receptor, subunit A, domain 2"/>
    <property type="match status" value="1"/>
</dbReference>
<proteinExistence type="predicted"/>
<name>A0AAV2YMC0_9STRA</name>
<dbReference type="PANTHER" id="PTHR46967:SF2">
    <property type="entry name" value="SUSHI, VON WILLEBRAND FACTOR TYPE A, EGF AND PENTRAXIN DOMAIN-CONTAINING PROTEIN 1-LIKE"/>
    <property type="match status" value="1"/>
</dbReference>
<dbReference type="Pfam" id="PF07699">
    <property type="entry name" value="Ephrin_rec_like"/>
    <property type="match status" value="1"/>
</dbReference>
<gene>
    <name evidence="2" type="ORF">N0F65_003470</name>
</gene>
<reference evidence="2" key="1">
    <citation type="submission" date="2022-11" db="EMBL/GenBank/DDBJ databases">
        <authorList>
            <person name="Morgan W.R."/>
            <person name="Tartar A."/>
        </authorList>
    </citation>
    <scope>NUCLEOTIDE SEQUENCE</scope>
    <source>
        <strain evidence="2">ARSEF 373</strain>
    </source>
</reference>
<evidence type="ECO:0000259" key="1">
    <source>
        <dbReference type="Pfam" id="PF07699"/>
    </source>
</evidence>
<reference evidence="2" key="2">
    <citation type="journal article" date="2023" name="Microbiol Resour">
        <title>Decontamination and Annotation of the Draft Genome Sequence of the Oomycete Lagenidium giganteum ARSEF 373.</title>
        <authorList>
            <person name="Morgan W.R."/>
            <person name="Tartar A."/>
        </authorList>
    </citation>
    <scope>NUCLEOTIDE SEQUENCE</scope>
    <source>
        <strain evidence="2">ARSEF 373</strain>
    </source>
</reference>
<dbReference type="PANTHER" id="PTHR46967">
    <property type="entry name" value="INSULIN-LIKE GROWTH FACTOR BINDING PROTEIN,N-TERMINAL"/>
    <property type="match status" value="1"/>
</dbReference>
<dbReference type="InterPro" id="IPR009030">
    <property type="entry name" value="Growth_fac_rcpt_cys_sf"/>
</dbReference>
<dbReference type="InterPro" id="IPR011641">
    <property type="entry name" value="Tyr-kin_ephrin_A/B_rcpt-like"/>
</dbReference>
<dbReference type="SMART" id="SM01411">
    <property type="entry name" value="Ephrin_rec_like"/>
    <property type="match status" value="1"/>
</dbReference>
<evidence type="ECO:0000313" key="2">
    <source>
        <dbReference type="EMBL" id="DAZ95235.1"/>
    </source>
</evidence>